<proteinExistence type="predicted"/>
<feature type="signal peptide" evidence="1">
    <location>
        <begin position="1"/>
        <end position="28"/>
    </location>
</feature>
<dbReference type="Proteomes" id="UP001165653">
    <property type="component" value="Unassembled WGS sequence"/>
</dbReference>
<gene>
    <name evidence="2" type="ORF">OJ996_05140</name>
</gene>
<evidence type="ECO:0000313" key="3">
    <source>
        <dbReference type="Proteomes" id="UP001165653"/>
    </source>
</evidence>
<dbReference type="InterPro" id="IPR046657">
    <property type="entry name" value="DUF6766"/>
</dbReference>
<dbReference type="EMBL" id="JAPDDR010000002">
    <property type="protein sequence ID" value="MCW1912945.1"/>
    <property type="molecule type" value="Genomic_DNA"/>
</dbReference>
<protein>
    <submittedName>
        <fullName evidence="2">Uncharacterized protein</fullName>
    </submittedName>
</protein>
<name>A0ABT3FZD2_9BACT</name>
<keyword evidence="3" id="KW-1185">Reference proteome</keyword>
<organism evidence="2 3">
    <name type="scientific">Luteolibacter rhizosphaerae</name>
    <dbReference type="NCBI Taxonomy" id="2989719"/>
    <lineage>
        <taxon>Bacteria</taxon>
        <taxon>Pseudomonadati</taxon>
        <taxon>Verrucomicrobiota</taxon>
        <taxon>Verrucomicrobiia</taxon>
        <taxon>Verrucomicrobiales</taxon>
        <taxon>Verrucomicrobiaceae</taxon>
        <taxon>Luteolibacter</taxon>
    </lineage>
</organism>
<evidence type="ECO:0000256" key="1">
    <source>
        <dbReference type="SAM" id="SignalP"/>
    </source>
</evidence>
<keyword evidence="1" id="KW-0732">Signal</keyword>
<feature type="chain" id="PRO_5046232214" evidence="1">
    <location>
        <begin position="29"/>
        <end position="206"/>
    </location>
</feature>
<reference evidence="2" key="1">
    <citation type="submission" date="2022-10" db="EMBL/GenBank/DDBJ databases">
        <title>Luteolibacter sp. GHJ8, whole genome shotgun sequencing project.</title>
        <authorList>
            <person name="Zhao G."/>
            <person name="Shen L."/>
        </authorList>
    </citation>
    <scope>NUCLEOTIDE SEQUENCE</scope>
    <source>
        <strain evidence="2">GHJ8</strain>
    </source>
</reference>
<comment type="caution">
    <text evidence="2">The sequence shown here is derived from an EMBL/GenBank/DDBJ whole genome shotgun (WGS) entry which is preliminary data.</text>
</comment>
<sequence>MKRFLRNNGLSLVLLLLFLAFWAAQSVAGHHVYNDEQLQHGQPAVAYGDYLASGHFWQATGENWESEFLQMGFYVILTTFLFQKGSAESNDPEEAGKLAKVASNKARQLALPQLPFTGLPGPFPRFVPDPRDRWSEGREWERAEHGKAPHSFGEFVSGSQFWFQSFQNWQSEFLAVLSIVVLSIFLRQDGSPESKDVEDPDSKTGT</sequence>
<evidence type="ECO:0000313" key="2">
    <source>
        <dbReference type="EMBL" id="MCW1912945.1"/>
    </source>
</evidence>
<dbReference type="Pfam" id="PF20554">
    <property type="entry name" value="DUF6766"/>
    <property type="match status" value="2"/>
</dbReference>
<accession>A0ABT3FZD2</accession>